<protein>
    <recommendedName>
        <fullName evidence="3">Integrase catalytic domain-containing protein</fullName>
    </recommendedName>
</protein>
<name>A0A5C3KCU9_COPMA</name>
<gene>
    <name evidence="1" type="ORF">FA15DRAFT_661408</name>
</gene>
<dbReference type="PANTHER" id="PTHR46177:SF1">
    <property type="entry name" value="INTEGRASE CATALYTIC DOMAIN-CONTAINING PROTEIN"/>
    <property type="match status" value="1"/>
</dbReference>
<evidence type="ECO:0000313" key="2">
    <source>
        <dbReference type="Proteomes" id="UP000307440"/>
    </source>
</evidence>
<dbReference type="Proteomes" id="UP000307440">
    <property type="component" value="Unassembled WGS sequence"/>
</dbReference>
<accession>A0A5C3KCU9</accession>
<evidence type="ECO:0000313" key="1">
    <source>
        <dbReference type="EMBL" id="TFK17483.1"/>
    </source>
</evidence>
<proteinExistence type="predicted"/>
<organism evidence="1 2">
    <name type="scientific">Coprinopsis marcescibilis</name>
    <name type="common">Agaric fungus</name>
    <name type="synonym">Psathyrella marcescibilis</name>
    <dbReference type="NCBI Taxonomy" id="230819"/>
    <lineage>
        <taxon>Eukaryota</taxon>
        <taxon>Fungi</taxon>
        <taxon>Dikarya</taxon>
        <taxon>Basidiomycota</taxon>
        <taxon>Agaricomycotina</taxon>
        <taxon>Agaricomycetes</taxon>
        <taxon>Agaricomycetidae</taxon>
        <taxon>Agaricales</taxon>
        <taxon>Agaricineae</taxon>
        <taxon>Psathyrellaceae</taxon>
        <taxon>Coprinopsis</taxon>
    </lineage>
</organism>
<dbReference type="STRING" id="230819.A0A5C3KCU9"/>
<sequence length="429" mass="48737">MPNPSGSNQWGWKDYPPDNKLREALLECVRLKYTRKDKIKHLKRKFNLSIGFFLTSETKLQELEDQLEIPTVQKPQLPKEVLRKTATDFIKKDVTQGTSLHALKSMLQDEHILIACDELHLLMKDIASEGFDLRCLGAKMLLILHIPLLSLGPYQEVSADGHEKLNSQALQMGDISIPIYAYWDKWSGFIIKLVAVPDSQSAAPLGHLYLDLIVECGGVPLQLTTDKGPEGGIQCLLAPDVDPEVFATAMAIMSAHNTIIESLWQWLQVKMGHTLKEIILQGKSSHIFQPQQQYPFLMHYVYKHMPSGHVPANAIQHPEEYDSNALNCLIRVPEDIQQQTRHLIEEEVGPRETFSCWFSDDFKAIAEVAYTSVSQPPTTLDNAWDVFQTMSDAIRDMLDYVHSQSPTQHGDEYQVDTIHMLGGPLRFWR</sequence>
<dbReference type="AlphaFoldDB" id="A0A5C3KCU9"/>
<reference evidence="1 2" key="1">
    <citation type="journal article" date="2019" name="Nat. Ecol. Evol.">
        <title>Megaphylogeny resolves global patterns of mushroom evolution.</title>
        <authorList>
            <person name="Varga T."/>
            <person name="Krizsan K."/>
            <person name="Foldi C."/>
            <person name="Dima B."/>
            <person name="Sanchez-Garcia M."/>
            <person name="Sanchez-Ramirez S."/>
            <person name="Szollosi G.J."/>
            <person name="Szarkandi J.G."/>
            <person name="Papp V."/>
            <person name="Albert L."/>
            <person name="Andreopoulos W."/>
            <person name="Angelini C."/>
            <person name="Antonin V."/>
            <person name="Barry K.W."/>
            <person name="Bougher N.L."/>
            <person name="Buchanan P."/>
            <person name="Buyck B."/>
            <person name="Bense V."/>
            <person name="Catcheside P."/>
            <person name="Chovatia M."/>
            <person name="Cooper J."/>
            <person name="Damon W."/>
            <person name="Desjardin D."/>
            <person name="Finy P."/>
            <person name="Geml J."/>
            <person name="Haridas S."/>
            <person name="Hughes K."/>
            <person name="Justo A."/>
            <person name="Karasinski D."/>
            <person name="Kautmanova I."/>
            <person name="Kiss B."/>
            <person name="Kocsube S."/>
            <person name="Kotiranta H."/>
            <person name="LaButti K.M."/>
            <person name="Lechner B.E."/>
            <person name="Liimatainen K."/>
            <person name="Lipzen A."/>
            <person name="Lukacs Z."/>
            <person name="Mihaltcheva S."/>
            <person name="Morgado L.N."/>
            <person name="Niskanen T."/>
            <person name="Noordeloos M.E."/>
            <person name="Ohm R.A."/>
            <person name="Ortiz-Santana B."/>
            <person name="Ovrebo C."/>
            <person name="Racz N."/>
            <person name="Riley R."/>
            <person name="Savchenko A."/>
            <person name="Shiryaev A."/>
            <person name="Soop K."/>
            <person name="Spirin V."/>
            <person name="Szebenyi C."/>
            <person name="Tomsovsky M."/>
            <person name="Tulloss R.E."/>
            <person name="Uehling J."/>
            <person name="Grigoriev I.V."/>
            <person name="Vagvolgyi C."/>
            <person name="Papp T."/>
            <person name="Martin F.M."/>
            <person name="Miettinen O."/>
            <person name="Hibbett D.S."/>
            <person name="Nagy L.G."/>
        </authorList>
    </citation>
    <scope>NUCLEOTIDE SEQUENCE [LARGE SCALE GENOMIC DNA]</scope>
    <source>
        <strain evidence="1 2">CBS 121175</strain>
    </source>
</reference>
<keyword evidence="2" id="KW-1185">Reference proteome</keyword>
<dbReference type="PANTHER" id="PTHR46177">
    <property type="entry name" value="INTEGRASE CATALYTIC DOMAIN-CONTAINING PROTEIN"/>
    <property type="match status" value="1"/>
</dbReference>
<dbReference type="EMBL" id="ML210503">
    <property type="protein sequence ID" value="TFK17483.1"/>
    <property type="molecule type" value="Genomic_DNA"/>
</dbReference>
<dbReference type="OrthoDB" id="2845878at2759"/>
<evidence type="ECO:0008006" key="3">
    <source>
        <dbReference type="Google" id="ProtNLM"/>
    </source>
</evidence>